<sequence>MVGTLPGNDSSSVFLNGLAVKSLQDINEPSLDPRASLSSRPDAEVLDITLAEQLGDLVRPHLPNAEKSLPFDGILYVDFEEGDIRNPACFPRPKKWAITLLACFSTLIASSAAAAYNLGFTSMTKDLNCTNFQATVGFIVYTLGFGLVPLVSSSFSEEFGRQPLYIGSAVGFTLMYLLIALSKNIQSVVIARFLQGSFGSTWATMYVYFFVLEPRPHTRYFTGYVNKTVHDTFFTLPRPLDASRVRANPVFIFLQLTAGVSRRGLPMAIFSVAALSGSGLGPLAAGWIEMNHRLQWRWIQWIQMIICGVYSLAVPFVMKETRSSILLMRLAKNLRKETGNPRYRAIIEDQRASLTSLIFISCTRPIHLLLTEPVVSAFSLWIGFLWGVMFSMIESIPGLFQDLHHFNVGQEGSVFASMAVGTVLGFVLNFYQEHLYHKHFDRRGPEARLISACAAAIMLPISMFIYAWCSFPYIPWISLVIAIAIYICATFIVYLSVFSYLADCYGPFASSALAGQSLCRNMMATIFPLFTKQMFAALGYNWANMMFALIAAVMVPIPFVLFFYGPAIRSRSRFSRIVMEQQQN</sequence>
<dbReference type="SUPFAM" id="SSF103473">
    <property type="entry name" value="MFS general substrate transporter"/>
    <property type="match status" value="2"/>
</dbReference>
<keyword evidence="4 5" id="KW-0472">Membrane</keyword>
<dbReference type="InterPro" id="IPR036259">
    <property type="entry name" value="MFS_trans_sf"/>
</dbReference>
<dbReference type="InterPro" id="IPR011701">
    <property type="entry name" value="MFS"/>
</dbReference>
<keyword evidence="8" id="KW-1185">Reference proteome</keyword>
<keyword evidence="2 5" id="KW-0812">Transmembrane</keyword>
<keyword evidence="3 5" id="KW-1133">Transmembrane helix</keyword>
<gene>
    <name evidence="7" type="ORF">MSAN_00739900</name>
</gene>
<dbReference type="InterPro" id="IPR020846">
    <property type="entry name" value="MFS_dom"/>
</dbReference>
<dbReference type="AlphaFoldDB" id="A0A8H6Z666"/>
<feature type="transmembrane region" description="Helical" evidence="5">
    <location>
        <begin position="447"/>
        <end position="468"/>
    </location>
</feature>
<feature type="transmembrane region" description="Helical" evidence="5">
    <location>
        <begin position="265"/>
        <end position="288"/>
    </location>
</feature>
<dbReference type="PROSITE" id="PS50850">
    <property type="entry name" value="MFS"/>
    <property type="match status" value="1"/>
</dbReference>
<accession>A0A8H6Z666</accession>
<feature type="transmembrane region" description="Helical" evidence="5">
    <location>
        <begin position="300"/>
        <end position="318"/>
    </location>
</feature>
<dbReference type="Pfam" id="PF07690">
    <property type="entry name" value="MFS_1"/>
    <property type="match status" value="2"/>
</dbReference>
<comment type="caution">
    <text evidence="7">The sequence shown here is derived from an EMBL/GenBank/DDBJ whole genome shotgun (WGS) entry which is preliminary data.</text>
</comment>
<organism evidence="7 8">
    <name type="scientific">Mycena sanguinolenta</name>
    <dbReference type="NCBI Taxonomy" id="230812"/>
    <lineage>
        <taxon>Eukaryota</taxon>
        <taxon>Fungi</taxon>
        <taxon>Dikarya</taxon>
        <taxon>Basidiomycota</taxon>
        <taxon>Agaricomycotina</taxon>
        <taxon>Agaricomycetes</taxon>
        <taxon>Agaricomycetidae</taxon>
        <taxon>Agaricales</taxon>
        <taxon>Marasmiineae</taxon>
        <taxon>Mycenaceae</taxon>
        <taxon>Mycena</taxon>
    </lineage>
</organism>
<dbReference type="Proteomes" id="UP000623467">
    <property type="component" value="Unassembled WGS sequence"/>
</dbReference>
<feature type="transmembrane region" description="Helical" evidence="5">
    <location>
        <begin position="374"/>
        <end position="393"/>
    </location>
</feature>
<name>A0A8H6Z666_9AGAR</name>
<evidence type="ECO:0000256" key="3">
    <source>
        <dbReference type="ARBA" id="ARBA00022989"/>
    </source>
</evidence>
<dbReference type="OrthoDB" id="5376138at2759"/>
<evidence type="ECO:0000259" key="6">
    <source>
        <dbReference type="PROSITE" id="PS50850"/>
    </source>
</evidence>
<evidence type="ECO:0000256" key="1">
    <source>
        <dbReference type="ARBA" id="ARBA00004141"/>
    </source>
</evidence>
<feature type="domain" description="Major facilitator superfamily (MFS) profile" evidence="6">
    <location>
        <begin position="98"/>
        <end position="569"/>
    </location>
</feature>
<feature type="transmembrane region" description="Helical" evidence="5">
    <location>
        <begin position="413"/>
        <end position="431"/>
    </location>
</feature>
<evidence type="ECO:0000256" key="5">
    <source>
        <dbReference type="SAM" id="Phobius"/>
    </source>
</evidence>
<reference evidence="7" key="1">
    <citation type="submission" date="2020-05" db="EMBL/GenBank/DDBJ databases">
        <title>Mycena genomes resolve the evolution of fungal bioluminescence.</title>
        <authorList>
            <person name="Tsai I.J."/>
        </authorList>
    </citation>
    <scope>NUCLEOTIDE SEQUENCE</scope>
    <source>
        <strain evidence="7">160909Yilan</strain>
    </source>
</reference>
<proteinExistence type="predicted"/>
<dbReference type="EMBL" id="JACAZH010000004">
    <property type="protein sequence ID" value="KAF7371056.1"/>
    <property type="molecule type" value="Genomic_DNA"/>
</dbReference>
<feature type="transmembrane region" description="Helical" evidence="5">
    <location>
        <begin position="546"/>
        <end position="567"/>
    </location>
</feature>
<dbReference type="GO" id="GO:0005886">
    <property type="term" value="C:plasma membrane"/>
    <property type="evidence" value="ECO:0007669"/>
    <property type="project" value="TreeGrafter"/>
</dbReference>
<dbReference type="PANTHER" id="PTHR23502">
    <property type="entry name" value="MAJOR FACILITATOR SUPERFAMILY"/>
    <property type="match status" value="1"/>
</dbReference>
<feature type="transmembrane region" description="Helical" evidence="5">
    <location>
        <begin position="163"/>
        <end position="181"/>
    </location>
</feature>
<evidence type="ECO:0000256" key="4">
    <source>
        <dbReference type="ARBA" id="ARBA00023136"/>
    </source>
</evidence>
<protein>
    <submittedName>
        <fullName evidence="7">Drug transporter</fullName>
    </submittedName>
</protein>
<evidence type="ECO:0000313" key="7">
    <source>
        <dbReference type="EMBL" id="KAF7371056.1"/>
    </source>
</evidence>
<comment type="subcellular location">
    <subcellularLocation>
        <location evidence="1">Membrane</location>
        <topology evidence="1">Multi-pass membrane protein</topology>
    </subcellularLocation>
</comment>
<evidence type="ECO:0000256" key="2">
    <source>
        <dbReference type="ARBA" id="ARBA00022692"/>
    </source>
</evidence>
<dbReference type="FunFam" id="1.20.1250.20:FF:000082">
    <property type="entry name" value="MFS multidrug transporter, putative"/>
    <property type="match status" value="1"/>
</dbReference>
<feature type="transmembrane region" description="Helical" evidence="5">
    <location>
        <begin position="132"/>
        <end position="151"/>
    </location>
</feature>
<dbReference type="PANTHER" id="PTHR23502:SF134">
    <property type="entry name" value="MAJOR FACILITATOR SUPERFAMILY (MFS) PROFILE DOMAIN-CONTAINING PROTEIN-RELATED"/>
    <property type="match status" value="1"/>
</dbReference>
<evidence type="ECO:0000313" key="8">
    <source>
        <dbReference type="Proteomes" id="UP000623467"/>
    </source>
</evidence>
<dbReference type="GO" id="GO:0022857">
    <property type="term" value="F:transmembrane transporter activity"/>
    <property type="evidence" value="ECO:0007669"/>
    <property type="project" value="InterPro"/>
</dbReference>
<feature type="transmembrane region" description="Helical" evidence="5">
    <location>
        <begin position="474"/>
        <end position="501"/>
    </location>
</feature>
<feature type="transmembrane region" description="Helical" evidence="5">
    <location>
        <begin position="193"/>
        <end position="212"/>
    </location>
</feature>
<feature type="transmembrane region" description="Helical" evidence="5">
    <location>
        <begin position="96"/>
        <end position="120"/>
    </location>
</feature>
<dbReference type="Gene3D" id="1.20.1250.20">
    <property type="entry name" value="MFS general substrate transporter like domains"/>
    <property type="match status" value="1"/>
</dbReference>